<dbReference type="Gene3D" id="1.25.40.540">
    <property type="entry name" value="TAP42-like family"/>
    <property type="match status" value="1"/>
</dbReference>
<name>J6EYX4_TRIAS</name>
<evidence type="ECO:0008006" key="4">
    <source>
        <dbReference type="Google" id="ProtNLM"/>
    </source>
</evidence>
<dbReference type="GO" id="GO:0035303">
    <property type="term" value="P:regulation of dephosphorylation"/>
    <property type="evidence" value="ECO:0007669"/>
    <property type="project" value="TreeGrafter"/>
</dbReference>
<sequence>MSTSTQTSTNVPLPQFYASVLRVLTPIFDGDVSVGDEAVQAQLAKAIDDLYLISRMITSLGLFSPNESADELSDRDLLFMTVPWVLGEAEQRGGIGGPVPRTEALKRSETAYGAFKQLLNSYGIETSEEGAGAVPADPGRRREAKIAAYKREKESREKITVSLSCVYPPVWKLTHQSVLPSHPPSSSNPTVFILALLTEEDSGSVSVNAEEKDVRSATLALLSLLSALTTGAQANTAMELELLRHAPPEPEQGPLEDPRAKRQEDEDAAWRLDRAPPSAAKPKDLISGGGRVLRPFTIMPSMGNLSERERLNSEVFRASHRLPTMTIDEYLAEEQRRGNIITGGGQASYDKPTESELMELEGEMDNYKAEEAQEKKRQKDEKWAQYTDDNRKGAGNTMNKG</sequence>
<dbReference type="Proteomes" id="UP000002748">
    <property type="component" value="Unassembled WGS sequence"/>
</dbReference>
<comment type="caution">
    <text evidence="2">The sequence shown here is derived from an EMBL/GenBank/DDBJ whole genome shotgun (WGS) entry which is preliminary data.</text>
</comment>
<feature type="compositionally biased region" description="Basic and acidic residues" evidence="1">
    <location>
        <begin position="256"/>
        <end position="267"/>
    </location>
</feature>
<dbReference type="GeneID" id="25984540"/>
<proteinExistence type="predicted"/>
<reference evidence="2 3" key="1">
    <citation type="journal article" date="2012" name="Eukaryot. Cell">
        <title>Draft genome sequence of CBS 2479, the standard type strain of Trichosporon asahii.</title>
        <authorList>
            <person name="Yang R.Y."/>
            <person name="Li H.T."/>
            <person name="Zhu H."/>
            <person name="Zhou G.P."/>
            <person name="Wang M."/>
            <person name="Wang L."/>
        </authorList>
    </citation>
    <scope>NUCLEOTIDE SEQUENCE [LARGE SCALE GENOMIC DNA]</scope>
    <source>
        <strain evidence="3">ATCC 90039 / CBS 2479 / JCM 2466 / KCTC 7840 / NCYC 2677 / UAMH 7654</strain>
    </source>
</reference>
<dbReference type="PANTHER" id="PTHR10933">
    <property type="entry name" value="IMMUNOGLOBULIN-BINDING PROTEIN 1"/>
    <property type="match status" value="1"/>
</dbReference>
<organism evidence="2 3">
    <name type="scientific">Trichosporon asahii var. asahii (strain ATCC 90039 / CBS 2479 / JCM 2466 / KCTC 7840 / NBRC 103889/ NCYC 2677 / UAMH 7654)</name>
    <name type="common">Yeast</name>
    <dbReference type="NCBI Taxonomy" id="1186058"/>
    <lineage>
        <taxon>Eukaryota</taxon>
        <taxon>Fungi</taxon>
        <taxon>Dikarya</taxon>
        <taxon>Basidiomycota</taxon>
        <taxon>Agaricomycotina</taxon>
        <taxon>Tremellomycetes</taxon>
        <taxon>Trichosporonales</taxon>
        <taxon>Trichosporonaceae</taxon>
        <taxon>Trichosporon</taxon>
    </lineage>
</organism>
<dbReference type="InterPro" id="IPR038511">
    <property type="entry name" value="TAP42/TAP46-like_sf"/>
</dbReference>
<evidence type="ECO:0000313" key="2">
    <source>
        <dbReference type="EMBL" id="EJT49874.1"/>
    </source>
</evidence>
<dbReference type="InterPro" id="IPR007304">
    <property type="entry name" value="TAP46-like"/>
</dbReference>
<dbReference type="GO" id="GO:0005829">
    <property type="term" value="C:cytosol"/>
    <property type="evidence" value="ECO:0007669"/>
    <property type="project" value="TreeGrafter"/>
</dbReference>
<dbReference type="AlphaFoldDB" id="J6EYX4"/>
<accession>J6EYX4</accession>
<feature type="region of interest" description="Disordered" evidence="1">
    <location>
        <begin position="247"/>
        <end position="267"/>
    </location>
</feature>
<dbReference type="VEuPathDB" id="FungiDB:A1Q1_01026"/>
<dbReference type="PANTHER" id="PTHR10933:SF9">
    <property type="entry name" value="IMMUNOGLOBULIN-BINDING PROTEIN 1"/>
    <property type="match status" value="1"/>
</dbReference>
<dbReference type="OrthoDB" id="10261753at2759"/>
<dbReference type="KEGG" id="tasa:A1Q1_01026"/>
<feature type="region of interest" description="Disordered" evidence="1">
    <location>
        <begin position="365"/>
        <end position="401"/>
    </location>
</feature>
<dbReference type="EMBL" id="ALBS01000145">
    <property type="protein sequence ID" value="EJT49874.1"/>
    <property type="molecule type" value="Genomic_DNA"/>
</dbReference>
<evidence type="ECO:0000256" key="1">
    <source>
        <dbReference type="SAM" id="MobiDB-lite"/>
    </source>
</evidence>
<dbReference type="Pfam" id="PF04177">
    <property type="entry name" value="TAP42"/>
    <property type="match status" value="1"/>
</dbReference>
<dbReference type="GO" id="GO:0051721">
    <property type="term" value="F:protein phosphatase 2A binding"/>
    <property type="evidence" value="ECO:0007669"/>
    <property type="project" value="TreeGrafter"/>
</dbReference>
<protein>
    <recommendedName>
        <fullName evidence="4">TAP42-like protein</fullName>
    </recommendedName>
</protein>
<dbReference type="RefSeq" id="XP_014181124.1">
    <property type="nucleotide sequence ID" value="XM_014325649.1"/>
</dbReference>
<evidence type="ECO:0000313" key="3">
    <source>
        <dbReference type="Proteomes" id="UP000002748"/>
    </source>
</evidence>
<gene>
    <name evidence="2" type="ORF">A1Q1_01026</name>
</gene>
<feature type="compositionally biased region" description="Basic and acidic residues" evidence="1">
    <location>
        <begin position="365"/>
        <end position="392"/>
    </location>
</feature>
<dbReference type="GO" id="GO:0009966">
    <property type="term" value="P:regulation of signal transduction"/>
    <property type="evidence" value="ECO:0007669"/>
    <property type="project" value="InterPro"/>
</dbReference>
<dbReference type="HOGENOM" id="CLU_041824_2_0_1"/>